<feature type="transmembrane region" description="Helical" evidence="6">
    <location>
        <begin position="37"/>
        <end position="54"/>
    </location>
</feature>
<keyword evidence="5 6" id="KW-0472">Membrane</keyword>
<feature type="transmembrane region" description="Helical" evidence="6">
    <location>
        <begin position="156"/>
        <end position="177"/>
    </location>
</feature>
<dbReference type="PANTHER" id="PTHR43478:SF1">
    <property type="entry name" value="NA+_H+ ANTIPORTER NHAC-LIKE C-TERMINAL DOMAIN-CONTAINING PROTEIN"/>
    <property type="match status" value="1"/>
</dbReference>
<dbReference type="InterPro" id="IPR018461">
    <property type="entry name" value="Na/H_Antiport_NhaC-like_C"/>
</dbReference>
<evidence type="ECO:0000256" key="4">
    <source>
        <dbReference type="ARBA" id="ARBA00022989"/>
    </source>
</evidence>
<dbReference type="eggNOG" id="COG1757">
    <property type="taxonomic scope" value="Bacteria"/>
</dbReference>
<sequence length="504" mass="54435">MPFISQEGGNMNFIGTFWALIPAIIAIVIALKTKEVYISLFIGIFVGGLLLTGFHPIAAIKTVFETMMASLSDTWNIGILIFLVFLGTIVALMTRAGGSRAYGEWATHRIKNKQGALLSTFGLGVLIFVDDYFNCLTVGSVMRNVCDEFKISRAKLAYIIDSTAAPICIIAPISSWAAAVSGYTSGDGFYLFLQTIPFNLYALLTIIMVLCVIRFDLNIGSMKEHEISAQNGDVHHGNEEYKDVHVIETSDKGKVLDLILPVLFLIISCITCMVYTGGFFEGVSFIESFTNCNASLGLVLGSFLTLVFTFLLYLPRRILTYNQFAECLPTGFKMMVPAMTILALAWTLGDIVSTHLQAGLFVSTMLEQYQISVAVLPACLFVIAAGLAFATGTSWGTFGILIPIVTAIFTEGNPMLVICISSILAGAVCGDHISPISDTTIMASAGAQCHHVGHVSTQLPYAMVVAVACIVGYIVAGLTQNVWLTFLSGLITLLIMIFCINKKG</sequence>
<accession>E7GA55</accession>
<dbReference type="PANTHER" id="PTHR43478">
    <property type="entry name" value="NA+/H+ ANTIPORTER-RELATED"/>
    <property type="match status" value="1"/>
</dbReference>
<evidence type="ECO:0000313" key="9">
    <source>
        <dbReference type="Proteomes" id="UP000003157"/>
    </source>
</evidence>
<feature type="transmembrane region" description="Helical" evidence="6">
    <location>
        <begin position="189"/>
        <end position="213"/>
    </location>
</feature>
<organism evidence="8 9">
    <name type="scientific">Coprobacillus cateniformis</name>
    <dbReference type="NCBI Taxonomy" id="100884"/>
    <lineage>
        <taxon>Bacteria</taxon>
        <taxon>Bacillati</taxon>
        <taxon>Bacillota</taxon>
        <taxon>Erysipelotrichia</taxon>
        <taxon>Erysipelotrichales</taxon>
        <taxon>Coprobacillaceae</taxon>
        <taxon>Coprobacillus</taxon>
    </lineage>
</organism>
<evidence type="ECO:0000256" key="3">
    <source>
        <dbReference type="ARBA" id="ARBA00022692"/>
    </source>
</evidence>
<feature type="transmembrane region" description="Helical" evidence="6">
    <location>
        <begin position="327"/>
        <end position="349"/>
    </location>
</feature>
<dbReference type="Proteomes" id="UP000003157">
    <property type="component" value="Unassembled WGS sequence"/>
</dbReference>
<feature type="transmembrane region" description="Helical" evidence="6">
    <location>
        <begin position="75"/>
        <end position="96"/>
    </location>
</feature>
<dbReference type="AlphaFoldDB" id="E7GA55"/>
<evidence type="ECO:0000256" key="5">
    <source>
        <dbReference type="ARBA" id="ARBA00023136"/>
    </source>
</evidence>
<dbReference type="STRING" id="100884.GCA_000269565_03487"/>
<protein>
    <recommendedName>
        <fullName evidence="7">Na+/H+ antiporter NhaC-like C-terminal domain-containing protein</fullName>
    </recommendedName>
</protein>
<proteinExistence type="predicted"/>
<keyword evidence="9" id="KW-1185">Reference proteome</keyword>
<evidence type="ECO:0000313" key="8">
    <source>
        <dbReference type="EMBL" id="EFW05063.1"/>
    </source>
</evidence>
<dbReference type="EMBL" id="ADKX01000030">
    <property type="protein sequence ID" value="EFW05063.1"/>
    <property type="molecule type" value="Genomic_DNA"/>
</dbReference>
<comment type="caution">
    <text evidence="8">The sequence shown here is derived from an EMBL/GenBank/DDBJ whole genome shotgun (WGS) entry which is preliminary data.</text>
</comment>
<name>E7GA55_9FIRM</name>
<feature type="transmembrane region" description="Helical" evidence="6">
    <location>
        <begin position="369"/>
        <end position="390"/>
    </location>
</feature>
<evidence type="ECO:0000256" key="1">
    <source>
        <dbReference type="ARBA" id="ARBA00004651"/>
    </source>
</evidence>
<keyword evidence="4 6" id="KW-1133">Transmembrane helix</keyword>
<dbReference type="GO" id="GO:0005886">
    <property type="term" value="C:plasma membrane"/>
    <property type="evidence" value="ECO:0007669"/>
    <property type="project" value="UniProtKB-SubCell"/>
</dbReference>
<feature type="transmembrane region" description="Helical" evidence="6">
    <location>
        <begin position="482"/>
        <end position="500"/>
    </location>
</feature>
<evidence type="ECO:0000259" key="7">
    <source>
        <dbReference type="Pfam" id="PF03553"/>
    </source>
</evidence>
<dbReference type="Pfam" id="PF03553">
    <property type="entry name" value="Na_H_antiporter"/>
    <property type="match status" value="1"/>
</dbReference>
<comment type="subcellular location">
    <subcellularLocation>
        <location evidence="1">Cell membrane</location>
        <topology evidence="1">Multi-pass membrane protein</topology>
    </subcellularLocation>
</comment>
<feature type="transmembrane region" description="Helical" evidence="6">
    <location>
        <begin position="296"/>
        <end position="315"/>
    </location>
</feature>
<keyword evidence="3 6" id="KW-0812">Transmembrane</keyword>
<evidence type="ECO:0000256" key="6">
    <source>
        <dbReference type="SAM" id="Phobius"/>
    </source>
</evidence>
<reference evidence="8 9" key="1">
    <citation type="submission" date="2010-12" db="EMBL/GenBank/DDBJ databases">
        <title>The Genome Sequence of Coprobacillus sp. strain 29_1.</title>
        <authorList>
            <consortium name="The Broad Institute Genome Sequencing Platform"/>
            <person name="Earl A."/>
            <person name="Ward D."/>
            <person name="Feldgarden M."/>
            <person name="Gevers D."/>
            <person name="Daigneault M."/>
            <person name="Sibley C.D."/>
            <person name="White A."/>
            <person name="Strauss J."/>
            <person name="Allen-Vercoe E."/>
            <person name="Young S.K."/>
            <person name="Zeng Q."/>
            <person name="Gargeya S."/>
            <person name="Fitzgerald M."/>
            <person name="Haas B."/>
            <person name="Abouelleil A."/>
            <person name="Alvarado L."/>
            <person name="Arachchi H.M."/>
            <person name="Berlin A."/>
            <person name="Brown A."/>
            <person name="Chapman S.B."/>
            <person name="Chen Z."/>
            <person name="Dunbar C."/>
            <person name="Freedman E."/>
            <person name="Gearin G."/>
            <person name="Gellesch M."/>
            <person name="Goldberg J."/>
            <person name="Griggs A."/>
            <person name="Gujja S."/>
            <person name="Heilman E."/>
            <person name="Heiman D."/>
            <person name="Howarth C."/>
            <person name="Larson L."/>
            <person name="Lui A."/>
            <person name="MacDonald P.J.P."/>
            <person name="Mehta T."/>
            <person name="Montmayeur A."/>
            <person name="Murphy C."/>
            <person name="Neiman D."/>
            <person name="Pearson M."/>
            <person name="Priest M."/>
            <person name="Roberts A."/>
            <person name="Saif S."/>
            <person name="Shea T."/>
            <person name="Shenoy N."/>
            <person name="Sisk P."/>
            <person name="Stolte C."/>
            <person name="Sykes S."/>
            <person name="White J."/>
            <person name="Yandava C."/>
            <person name="Nusbaum C."/>
            <person name="Birren B."/>
        </authorList>
    </citation>
    <scope>NUCLEOTIDE SEQUENCE [LARGE SCALE GENOMIC DNA]</scope>
    <source>
        <strain evidence="8 9">29_1</strain>
    </source>
</reference>
<feature type="domain" description="Na+/H+ antiporter NhaC-like C-terminal" evidence="7">
    <location>
        <begin position="190"/>
        <end position="478"/>
    </location>
</feature>
<keyword evidence="2" id="KW-1003">Cell membrane</keyword>
<gene>
    <name evidence="8" type="ORF">HMPREF9488_01645</name>
</gene>
<feature type="transmembrane region" description="Helical" evidence="6">
    <location>
        <begin position="12"/>
        <end position="31"/>
    </location>
</feature>
<feature type="transmembrane region" description="Helical" evidence="6">
    <location>
        <begin position="459"/>
        <end position="476"/>
    </location>
</feature>
<evidence type="ECO:0000256" key="2">
    <source>
        <dbReference type="ARBA" id="ARBA00022475"/>
    </source>
</evidence>
<dbReference type="HOGENOM" id="CLU_018751_1_0_9"/>
<feature type="transmembrane region" description="Helical" evidence="6">
    <location>
        <begin position="255"/>
        <end position="276"/>
    </location>
</feature>